<keyword evidence="1" id="KW-0472">Membrane</keyword>
<feature type="transmembrane region" description="Helical" evidence="1">
    <location>
        <begin position="64"/>
        <end position="90"/>
    </location>
</feature>
<dbReference type="RefSeq" id="WP_250873323.1">
    <property type="nucleotide sequence ID" value="NZ_JALXFV010000003.1"/>
</dbReference>
<evidence type="ECO:0000256" key="1">
    <source>
        <dbReference type="SAM" id="Phobius"/>
    </source>
</evidence>
<proteinExistence type="predicted"/>
<dbReference type="EMBL" id="JBHUDC010000003">
    <property type="protein sequence ID" value="MFD1513371.1"/>
    <property type="molecule type" value="Genomic_DNA"/>
</dbReference>
<name>A0ABD6AUG9_9EURY</name>
<keyword evidence="1" id="KW-1133">Transmembrane helix</keyword>
<sequence length="136" mass="13816">MADTDASWFSLKRFAVALLSVGTGAAVGVEFVPMVGLYVGTLAGGFAAGLAFERRPLLESGLAGLFAGMGVLLVSKLVGGNIIEAILGLIALQPQLLVISAALSFTTGMLGAYFGNDLRDGLTRPIDESGIGTGDP</sequence>
<dbReference type="Proteomes" id="UP001597187">
    <property type="component" value="Unassembled WGS sequence"/>
</dbReference>
<keyword evidence="3" id="KW-1185">Reference proteome</keyword>
<gene>
    <name evidence="2" type="ORF">ACFSBT_08780</name>
</gene>
<accession>A0ABD6AUG9</accession>
<feature type="transmembrane region" description="Helical" evidence="1">
    <location>
        <begin position="96"/>
        <end position="115"/>
    </location>
</feature>
<keyword evidence="1" id="KW-0812">Transmembrane</keyword>
<evidence type="ECO:0000313" key="2">
    <source>
        <dbReference type="EMBL" id="MFD1513371.1"/>
    </source>
</evidence>
<dbReference type="AlphaFoldDB" id="A0ABD6AUG9"/>
<reference evidence="2 3" key="1">
    <citation type="journal article" date="2019" name="Int. J. Syst. Evol. Microbiol.">
        <title>The Global Catalogue of Microorganisms (GCM) 10K type strain sequencing project: providing services to taxonomists for standard genome sequencing and annotation.</title>
        <authorList>
            <consortium name="The Broad Institute Genomics Platform"/>
            <consortium name="The Broad Institute Genome Sequencing Center for Infectious Disease"/>
            <person name="Wu L."/>
            <person name="Ma J."/>
        </authorList>
    </citation>
    <scope>NUCLEOTIDE SEQUENCE [LARGE SCALE GENOMIC DNA]</scope>
    <source>
        <strain evidence="2 3">CGMCC 1.12563</strain>
    </source>
</reference>
<evidence type="ECO:0000313" key="3">
    <source>
        <dbReference type="Proteomes" id="UP001597187"/>
    </source>
</evidence>
<comment type="caution">
    <text evidence="2">The sequence shown here is derived from an EMBL/GenBank/DDBJ whole genome shotgun (WGS) entry which is preliminary data.</text>
</comment>
<organism evidence="2 3">
    <name type="scientific">Halomarina rubra</name>
    <dbReference type="NCBI Taxonomy" id="2071873"/>
    <lineage>
        <taxon>Archaea</taxon>
        <taxon>Methanobacteriati</taxon>
        <taxon>Methanobacteriota</taxon>
        <taxon>Stenosarchaea group</taxon>
        <taxon>Halobacteria</taxon>
        <taxon>Halobacteriales</taxon>
        <taxon>Natronomonadaceae</taxon>
        <taxon>Halomarina</taxon>
    </lineage>
</organism>
<protein>
    <submittedName>
        <fullName evidence="2">Uncharacterized protein</fullName>
    </submittedName>
</protein>